<name>B3EJN7_CHLPB</name>
<dbReference type="eggNOG" id="ENOG5032S8I">
    <property type="taxonomic scope" value="Bacteria"/>
</dbReference>
<feature type="transmembrane region" description="Helical" evidence="1">
    <location>
        <begin position="52"/>
        <end position="73"/>
    </location>
</feature>
<dbReference type="OrthoDB" id="7408546at2"/>
<proteinExistence type="predicted"/>
<keyword evidence="1" id="KW-0472">Membrane</keyword>
<organism evidence="2">
    <name type="scientific">Chlorobium phaeobacteroides (strain BS1)</name>
    <dbReference type="NCBI Taxonomy" id="331678"/>
    <lineage>
        <taxon>Bacteria</taxon>
        <taxon>Pseudomonadati</taxon>
        <taxon>Chlorobiota</taxon>
        <taxon>Chlorobiia</taxon>
        <taxon>Chlorobiales</taxon>
        <taxon>Chlorobiaceae</taxon>
        <taxon>Chlorobium/Pelodictyon group</taxon>
        <taxon>Chlorobium</taxon>
    </lineage>
</organism>
<dbReference type="KEGG" id="cpb:Cphamn1_1480"/>
<evidence type="ECO:0000256" key="1">
    <source>
        <dbReference type="SAM" id="Phobius"/>
    </source>
</evidence>
<dbReference type="STRING" id="331678.Cphamn1_1480"/>
<dbReference type="EMBL" id="CP001101">
    <property type="protein sequence ID" value="ACE04406.1"/>
    <property type="molecule type" value="Genomic_DNA"/>
</dbReference>
<dbReference type="AlphaFoldDB" id="B3EJN7"/>
<keyword evidence="1" id="KW-1133">Transmembrane helix</keyword>
<sequence length="111" mass="12604">MDTEALFSWLMGLGEEYGVNPVIFGAIYIGAIPFFSISLAWLVRNIREKKAVVLPTLLTGFFFISAYLYLIIAGKNVPYWVYVFIAILIAFGSWSTIRKIRKQTSQTGENR</sequence>
<dbReference type="HOGENOM" id="CLU_155210_0_0_10"/>
<keyword evidence="1" id="KW-0812">Transmembrane</keyword>
<protein>
    <submittedName>
        <fullName evidence="2">Uncharacterized protein</fullName>
    </submittedName>
</protein>
<evidence type="ECO:0000313" key="2">
    <source>
        <dbReference type="EMBL" id="ACE04406.1"/>
    </source>
</evidence>
<feature type="transmembrane region" description="Helical" evidence="1">
    <location>
        <begin position="79"/>
        <end position="97"/>
    </location>
</feature>
<accession>B3EJN7</accession>
<reference evidence="2" key="1">
    <citation type="submission" date="2008-06" db="EMBL/GenBank/DDBJ databases">
        <title>Complete sequence of Chlorobium phaeobacteroides BS1.</title>
        <authorList>
            <consortium name="US DOE Joint Genome Institute"/>
            <person name="Lucas S."/>
            <person name="Copeland A."/>
            <person name="Lapidus A."/>
            <person name="Glavina del Rio T."/>
            <person name="Dalin E."/>
            <person name="Tice H."/>
            <person name="Bruce D."/>
            <person name="Goodwin L."/>
            <person name="Pitluck S."/>
            <person name="Schmutz J."/>
            <person name="Larimer F."/>
            <person name="Land M."/>
            <person name="Hauser L."/>
            <person name="Kyrpides N."/>
            <person name="Ovchinnikova G."/>
            <person name="Li T."/>
            <person name="Liu Z."/>
            <person name="Zhao F."/>
            <person name="Overmann J."/>
            <person name="Bryant D.A."/>
            <person name="Richardson P."/>
        </authorList>
    </citation>
    <scope>NUCLEOTIDE SEQUENCE [LARGE SCALE GENOMIC DNA]</scope>
    <source>
        <strain evidence="2">BS1</strain>
    </source>
</reference>
<feature type="transmembrane region" description="Helical" evidence="1">
    <location>
        <begin position="20"/>
        <end position="43"/>
    </location>
</feature>
<gene>
    <name evidence="2" type="ordered locus">Cphamn1_1480</name>
</gene>